<dbReference type="Pfam" id="PF23635">
    <property type="entry name" value="Beta-prop_AT5G49610-like"/>
    <property type="match status" value="1"/>
</dbReference>
<dbReference type="SMART" id="SM00256">
    <property type="entry name" value="FBOX"/>
    <property type="match status" value="1"/>
</dbReference>
<dbReference type="InterPro" id="IPR036047">
    <property type="entry name" value="F-box-like_dom_sf"/>
</dbReference>
<dbReference type="Gene3D" id="1.20.1280.50">
    <property type="match status" value="1"/>
</dbReference>
<dbReference type="EMBL" id="OZ075119">
    <property type="protein sequence ID" value="CAL5092395.1"/>
    <property type="molecule type" value="Genomic_DNA"/>
</dbReference>
<dbReference type="SUPFAM" id="SSF81383">
    <property type="entry name" value="F-box domain"/>
    <property type="match status" value="1"/>
</dbReference>
<evidence type="ECO:0000313" key="2">
    <source>
        <dbReference type="EMBL" id="CAL5092395.1"/>
    </source>
</evidence>
<dbReference type="InterPro" id="IPR001810">
    <property type="entry name" value="F-box_dom"/>
</dbReference>
<proteinExistence type="predicted"/>
<dbReference type="Proteomes" id="UP001497457">
    <property type="component" value="Chromosome 9rd"/>
</dbReference>
<name>A0ABC9GC02_9POAL</name>
<organism evidence="2 3">
    <name type="scientific">Urochloa decumbens</name>
    <dbReference type="NCBI Taxonomy" id="240449"/>
    <lineage>
        <taxon>Eukaryota</taxon>
        <taxon>Viridiplantae</taxon>
        <taxon>Streptophyta</taxon>
        <taxon>Embryophyta</taxon>
        <taxon>Tracheophyta</taxon>
        <taxon>Spermatophyta</taxon>
        <taxon>Magnoliopsida</taxon>
        <taxon>Liliopsida</taxon>
        <taxon>Poales</taxon>
        <taxon>Poaceae</taxon>
        <taxon>PACMAD clade</taxon>
        <taxon>Panicoideae</taxon>
        <taxon>Panicodae</taxon>
        <taxon>Paniceae</taxon>
        <taxon>Melinidinae</taxon>
        <taxon>Urochloa</taxon>
    </lineage>
</organism>
<dbReference type="InterPro" id="IPR056594">
    <property type="entry name" value="AT5G49610-like_b-prop"/>
</dbReference>
<dbReference type="AlphaFoldDB" id="A0ABC9GC02"/>
<accession>A0ABC9GC02</accession>
<reference evidence="2" key="1">
    <citation type="submission" date="2024-10" db="EMBL/GenBank/DDBJ databases">
        <authorList>
            <person name="Ryan C."/>
        </authorList>
    </citation>
    <scope>NUCLEOTIDE SEQUENCE [LARGE SCALE GENOMIC DNA]</scope>
</reference>
<gene>
    <name evidence="2" type="ORF">URODEC1_LOCUS114877</name>
</gene>
<dbReference type="Pfam" id="PF12937">
    <property type="entry name" value="F-box-like"/>
    <property type="match status" value="1"/>
</dbReference>
<feature type="domain" description="F-box" evidence="1">
    <location>
        <begin position="31"/>
        <end position="72"/>
    </location>
</feature>
<dbReference type="PANTHER" id="PTHR31264:SF7">
    <property type="entry name" value="F-BOX DOMAIN CONTAINING PROTEIN, EXPRESSED"/>
    <property type="match status" value="1"/>
</dbReference>
<sequence>MFLQRRAAGRGMRSSMAGRIAAAALAAQPVLPDDILEDIFLLLDDAADLVRAAASCTSFRRIVSDRRFRRRYRSLHRPPVLGFLDCARRRGKDRISVHFYPVEPPHSSAPAARAVVRDADFTLPFLSDPSSWRVSDVRDGRILLSRQTTVRDILKELIVCDPLHRRHIQIPLIPHDLIPYEAIRHFMGFEPFLDPATEKEKETEDEDLPFRVICNVFSDNTIHTFVFSSGTGEWRLVASFDIRTLVWLKYPMLLRRHYACNCFYWTMYARKVMLVLETREMKFSTVALPPESKYRENALVEVGEGKLGLLILGERMLFVYSRTSPNNRHGIEDWRYDNAIPLVDRRWSFGGGAEGYALLEGVARNPYQILGKKTDTQYFTVELKTLSVKRLCATKSDTASPDYLYASFPLPLSLPSL</sequence>
<evidence type="ECO:0000313" key="3">
    <source>
        <dbReference type="Proteomes" id="UP001497457"/>
    </source>
</evidence>
<dbReference type="CDD" id="cd09917">
    <property type="entry name" value="F-box_SF"/>
    <property type="match status" value="1"/>
</dbReference>
<keyword evidence="3" id="KW-1185">Reference proteome</keyword>
<evidence type="ECO:0000259" key="1">
    <source>
        <dbReference type="SMART" id="SM00256"/>
    </source>
</evidence>
<dbReference type="PANTHER" id="PTHR31264">
    <property type="entry name" value="OS07G0554500 PROTEIN-RELATED"/>
    <property type="match status" value="1"/>
</dbReference>
<protein>
    <recommendedName>
        <fullName evidence="1">F-box domain-containing protein</fullName>
    </recommendedName>
</protein>